<sequence length="145" mass="16581">MHADVHNCLCSILFGLSSSCVALSHPYSLNCLNVAALATFIFLSVTRFFFFFTLLDGFGDLPRSDSGHSTASCWSLPTIWLWGGILDRFVADNIGLHTRDYICNLRFSWIALVLADELKFSFFIFWFLNLFVLLLYLSVLLFWCK</sequence>
<gene>
    <name evidence="1" type="ORF">OWV82_008609</name>
</gene>
<name>A0ACC1YAT9_MELAZ</name>
<organism evidence="1 2">
    <name type="scientific">Melia azedarach</name>
    <name type="common">Chinaberry tree</name>
    <dbReference type="NCBI Taxonomy" id="155640"/>
    <lineage>
        <taxon>Eukaryota</taxon>
        <taxon>Viridiplantae</taxon>
        <taxon>Streptophyta</taxon>
        <taxon>Embryophyta</taxon>
        <taxon>Tracheophyta</taxon>
        <taxon>Spermatophyta</taxon>
        <taxon>Magnoliopsida</taxon>
        <taxon>eudicotyledons</taxon>
        <taxon>Gunneridae</taxon>
        <taxon>Pentapetalae</taxon>
        <taxon>rosids</taxon>
        <taxon>malvids</taxon>
        <taxon>Sapindales</taxon>
        <taxon>Meliaceae</taxon>
        <taxon>Melia</taxon>
    </lineage>
</organism>
<protein>
    <submittedName>
        <fullName evidence="1">Uncharacterized protein</fullName>
    </submittedName>
</protein>
<dbReference type="EMBL" id="CM051397">
    <property type="protein sequence ID" value="KAJ4720851.1"/>
    <property type="molecule type" value="Genomic_DNA"/>
</dbReference>
<dbReference type="Proteomes" id="UP001164539">
    <property type="component" value="Chromosome 4"/>
</dbReference>
<keyword evidence="2" id="KW-1185">Reference proteome</keyword>
<proteinExistence type="predicted"/>
<evidence type="ECO:0000313" key="2">
    <source>
        <dbReference type="Proteomes" id="UP001164539"/>
    </source>
</evidence>
<comment type="caution">
    <text evidence="1">The sequence shown here is derived from an EMBL/GenBank/DDBJ whole genome shotgun (WGS) entry which is preliminary data.</text>
</comment>
<evidence type="ECO:0000313" key="1">
    <source>
        <dbReference type="EMBL" id="KAJ4720851.1"/>
    </source>
</evidence>
<accession>A0ACC1YAT9</accession>
<reference evidence="1 2" key="1">
    <citation type="journal article" date="2023" name="Science">
        <title>Complex scaffold remodeling in plant triterpene biosynthesis.</title>
        <authorList>
            <person name="De La Pena R."/>
            <person name="Hodgson H."/>
            <person name="Liu J.C."/>
            <person name="Stephenson M.J."/>
            <person name="Martin A.C."/>
            <person name="Owen C."/>
            <person name="Harkess A."/>
            <person name="Leebens-Mack J."/>
            <person name="Jimenez L.E."/>
            <person name="Osbourn A."/>
            <person name="Sattely E.S."/>
        </authorList>
    </citation>
    <scope>NUCLEOTIDE SEQUENCE [LARGE SCALE GENOMIC DNA]</scope>
    <source>
        <strain evidence="2">cv. JPN11</strain>
        <tissue evidence="1">Leaf</tissue>
    </source>
</reference>